<accession>A0A9P5PTD4</accession>
<keyword evidence="2" id="KW-1185">Reference proteome</keyword>
<comment type="caution">
    <text evidence="1">The sequence shown here is derived from an EMBL/GenBank/DDBJ whole genome shotgun (WGS) entry which is preliminary data.</text>
</comment>
<sequence length="108" mass="12256">MALIICIAFLSPRKAQEAKVVQIGYTFREYVTFPLPDFMSHIPVLVISNNALENLLTRWPAPLPATPVELGVLWFYLSPELRRWPGDIAKGIQPYAPVIMSTRSQLLF</sequence>
<organism evidence="1 2">
    <name type="scientific">Rhodocollybia butyracea</name>
    <dbReference type="NCBI Taxonomy" id="206335"/>
    <lineage>
        <taxon>Eukaryota</taxon>
        <taxon>Fungi</taxon>
        <taxon>Dikarya</taxon>
        <taxon>Basidiomycota</taxon>
        <taxon>Agaricomycotina</taxon>
        <taxon>Agaricomycetes</taxon>
        <taxon>Agaricomycetidae</taxon>
        <taxon>Agaricales</taxon>
        <taxon>Marasmiineae</taxon>
        <taxon>Omphalotaceae</taxon>
        <taxon>Rhodocollybia</taxon>
    </lineage>
</organism>
<name>A0A9P5PTD4_9AGAR</name>
<proteinExistence type="predicted"/>
<protein>
    <submittedName>
        <fullName evidence="1">Uncharacterized protein</fullName>
    </submittedName>
</protein>
<evidence type="ECO:0000313" key="2">
    <source>
        <dbReference type="Proteomes" id="UP000772434"/>
    </source>
</evidence>
<dbReference type="AlphaFoldDB" id="A0A9P5PTD4"/>
<evidence type="ECO:0000313" key="1">
    <source>
        <dbReference type="EMBL" id="KAF9068187.1"/>
    </source>
</evidence>
<gene>
    <name evidence="1" type="ORF">BDP27DRAFT_840441</name>
</gene>
<dbReference type="Proteomes" id="UP000772434">
    <property type="component" value="Unassembled WGS sequence"/>
</dbReference>
<dbReference type="EMBL" id="JADNRY010000064">
    <property type="protein sequence ID" value="KAF9068187.1"/>
    <property type="molecule type" value="Genomic_DNA"/>
</dbReference>
<reference evidence="1" key="1">
    <citation type="submission" date="2020-11" db="EMBL/GenBank/DDBJ databases">
        <authorList>
            <consortium name="DOE Joint Genome Institute"/>
            <person name="Ahrendt S."/>
            <person name="Riley R."/>
            <person name="Andreopoulos W."/>
            <person name="Labutti K."/>
            <person name="Pangilinan J."/>
            <person name="Ruiz-Duenas F.J."/>
            <person name="Barrasa J.M."/>
            <person name="Sanchez-Garcia M."/>
            <person name="Camarero S."/>
            <person name="Miyauchi S."/>
            <person name="Serrano A."/>
            <person name="Linde D."/>
            <person name="Babiker R."/>
            <person name="Drula E."/>
            <person name="Ayuso-Fernandez I."/>
            <person name="Pacheco R."/>
            <person name="Padilla G."/>
            <person name="Ferreira P."/>
            <person name="Barriuso J."/>
            <person name="Kellner H."/>
            <person name="Castanera R."/>
            <person name="Alfaro M."/>
            <person name="Ramirez L."/>
            <person name="Pisabarro A.G."/>
            <person name="Kuo A."/>
            <person name="Tritt A."/>
            <person name="Lipzen A."/>
            <person name="He G."/>
            <person name="Yan M."/>
            <person name="Ng V."/>
            <person name="Cullen D."/>
            <person name="Martin F."/>
            <person name="Rosso M.-N."/>
            <person name="Henrissat B."/>
            <person name="Hibbett D."/>
            <person name="Martinez A.T."/>
            <person name="Grigoriev I.V."/>
        </authorList>
    </citation>
    <scope>NUCLEOTIDE SEQUENCE</scope>
    <source>
        <strain evidence="1">AH 40177</strain>
    </source>
</reference>